<dbReference type="EMBL" id="JABKKJ010000021">
    <property type="protein sequence ID" value="NPE25925.1"/>
    <property type="molecule type" value="Genomic_DNA"/>
</dbReference>
<evidence type="ECO:0000313" key="2">
    <source>
        <dbReference type="Proteomes" id="UP000820977"/>
    </source>
</evidence>
<gene>
    <name evidence="1" type="ORF">HPS54_10420</name>
</gene>
<organism evidence="1 2">
    <name type="scientific">Xylanibacter caecicola</name>
    <dbReference type="NCBI Taxonomy" id="2736294"/>
    <lineage>
        <taxon>Bacteria</taxon>
        <taxon>Pseudomonadati</taxon>
        <taxon>Bacteroidota</taxon>
        <taxon>Bacteroidia</taxon>
        <taxon>Bacteroidales</taxon>
        <taxon>Prevotellaceae</taxon>
        <taxon>Xylanibacter</taxon>
    </lineage>
</organism>
<reference evidence="1 2" key="1">
    <citation type="submission" date="2020-05" db="EMBL/GenBank/DDBJ databases">
        <title>Distinct polysaccharide utilization as determinants for interspecies competition between intestinal Prevotella spp.</title>
        <authorList>
            <person name="Galvez E.J.C."/>
            <person name="Iljazovic A."/>
            <person name="Strowig T."/>
        </authorList>
    </citation>
    <scope>NUCLEOTIDE SEQUENCE [LARGE SCALE GENOMIC DNA]</scope>
    <source>
        <strain evidence="1 2">PCHR</strain>
    </source>
</reference>
<protein>
    <submittedName>
        <fullName evidence="1">Uncharacterized protein</fullName>
    </submittedName>
</protein>
<comment type="caution">
    <text evidence="1">The sequence shown here is derived from an EMBL/GenBank/DDBJ whole genome shotgun (WGS) entry which is preliminary data.</text>
</comment>
<name>A0ABX2B7H4_9BACT</name>
<accession>A0ABX2B7H4</accession>
<sequence>MKKRLYVRPVTEVVKVELGGFVCLSWDIENNKADVDDDKYIVPPTVAGDAVWSEKEDDGGGIWGDLD</sequence>
<dbReference type="Proteomes" id="UP000820977">
    <property type="component" value="Unassembled WGS sequence"/>
</dbReference>
<proteinExistence type="predicted"/>
<dbReference type="RefSeq" id="WP_172345388.1">
    <property type="nucleotide sequence ID" value="NZ_CASYYZ010000013.1"/>
</dbReference>
<evidence type="ECO:0000313" key="1">
    <source>
        <dbReference type="EMBL" id="NPE25925.1"/>
    </source>
</evidence>
<keyword evidence="2" id="KW-1185">Reference proteome</keyword>